<protein>
    <recommendedName>
        <fullName evidence="1">RNA polymerase alpha subunit C-terminal domain-containing protein</fullName>
    </recommendedName>
</protein>
<dbReference type="EMBL" id="RJJX01000012">
    <property type="protein sequence ID" value="RUT78024.1"/>
    <property type="molecule type" value="Genomic_DNA"/>
</dbReference>
<dbReference type="Gene3D" id="6.10.140.530">
    <property type="match status" value="1"/>
</dbReference>
<dbReference type="Proteomes" id="UP000282985">
    <property type="component" value="Unassembled WGS sequence"/>
</dbReference>
<feature type="domain" description="RNA polymerase alpha subunit C-terminal" evidence="1">
    <location>
        <begin position="11"/>
        <end position="56"/>
    </location>
</feature>
<dbReference type="GO" id="GO:0003899">
    <property type="term" value="F:DNA-directed RNA polymerase activity"/>
    <property type="evidence" value="ECO:0007669"/>
    <property type="project" value="InterPro"/>
</dbReference>
<comment type="caution">
    <text evidence="2">The sequence shown here is derived from an EMBL/GenBank/DDBJ whole genome shotgun (WGS) entry which is preliminary data.</text>
</comment>
<dbReference type="InterPro" id="IPR011260">
    <property type="entry name" value="RNAP_asu_C"/>
</dbReference>
<evidence type="ECO:0000259" key="1">
    <source>
        <dbReference type="Pfam" id="PF03118"/>
    </source>
</evidence>
<dbReference type="OrthoDB" id="1386348at2"/>
<name>A0A434AUK4_9BACT</name>
<reference evidence="2 3" key="1">
    <citation type="submission" date="2018-11" db="EMBL/GenBank/DDBJ databases">
        <title>Parancylomarina longa gen. nov., sp. nov., isolated from sediments of southern Okinawa.</title>
        <authorList>
            <person name="Fu T."/>
        </authorList>
    </citation>
    <scope>NUCLEOTIDE SEQUENCE [LARGE SCALE GENOMIC DNA]</scope>
    <source>
        <strain evidence="2 3">T3-2 S1-C</strain>
    </source>
</reference>
<dbReference type="GO" id="GO:0006351">
    <property type="term" value="P:DNA-templated transcription"/>
    <property type="evidence" value="ECO:0007669"/>
    <property type="project" value="InterPro"/>
</dbReference>
<dbReference type="Pfam" id="PF03118">
    <property type="entry name" value="RNA_pol_A_CTD"/>
    <property type="match status" value="1"/>
</dbReference>
<dbReference type="Gene3D" id="1.10.150.20">
    <property type="entry name" value="5' to 3' exonuclease, C-terminal subdomain"/>
    <property type="match status" value="1"/>
</dbReference>
<gene>
    <name evidence="2" type="ORF">DLK05_10270</name>
</gene>
<evidence type="ECO:0000313" key="2">
    <source>
        <dbReference type="EMBL" id="RUT78024.1"/>
    </source>
</evidence>
<dbReference type="SUPFAM" id="SSF47789">
    <property type="entry name" value="C-terminal domain of RNA polymerase alpha subunit"/>
    <property type="match status" value="1"/>
</dbReference>
<dbReference type="RefSeq" id="WP_127343890.1">
    <property type="nucleotide sequence ID" value="NZ_RJJX01000012.1"/>
</dbReference>
<keyword evidence="3" id="KW-1185">Reference proteome</keyword>
<dbReference type="GO" id="GO:0003677">
    <property type="term" value="F:DNA binding"/>
    <property type="evidence" value="ECO:0007669"/>
    <property type="project" value="InterPro"/>
</dbReference>
<accession>A0A434AUK4</accession>
<proteinExistence type="predicted"/>
<organism evidence="2 3">
    <name type="scientific">Ancylomarina longa</name>
    <dbReference type="NCBI Taxonomy" id="2487017"/>
    <lineage>
        <taxon>Bacteria</taxon>
        <taxon>Pseudomonadati</taxon>
        <taxon>Bacteroidota</taxon>
        <taxon>Bacteroidia</taxon>
        <taxon>Marinilabiliales</taxon>
        <taxon>Marinifilaceae</taxon>
        <taxon>Ancylomarina</taxon>
    </lineage>
</organism>
<evidence type="ECO:0000313" key="3">
    <source>
        <dbReference type="Proteomes" id="UP000282985"/>
    </source>
</evidence>
<sequence>MTIDEIYNKGDITIRAYNSCKSAGIEFVSDLVQYFQQNGSFKKFRNCGNKTNSELIHLCQKYQSVDLTDKSTSLEYKIKNLSKIQRQIVNSYVKFNTENLSVRSKNAIIGMIGEPLRIKDFSQIIFEDKNFKIQHIRNIGKNSIPELEAYLIKIKDFTLKVSNNKNEDELIILKNKHLIQNTFSIETIPIPILQSKSIIIICNFLINQRVFFKEKHNLIFQETINVFIRDKDQSLDAIANKFYYTRERVRQIREKCYDELFERLSFLKHIEDDFNRNYQIDINRDYLIISNERANNINSRYGTHFTKNFLTYLFSVYLSDSYNIIGNIKDTLINKQFLSRNRHNWKNIYLVKKEFDQLIDLESLIEDISFRTQEKIEETYSFNFKSYLSRFLKTNNLIISDIIVTFCEKLLIEELDIYLDLDDNIIFNRTTIKGLPEYIIEVLDELGKPTTIEHIYSILDQAYPGLTKSSEALRGSCQRTTELIYFGRSSTYGLRKWEKENTNIKGGTIRSIVKDYLDTADTPKHSSLIVEYVLQYRPKSNEYSIIQNLKLDESGTFKFFKKSYIGLSYKRYDSSYSVANKCEIPERKTWEESFKLLTEFVSQHSRLPYSSGCPKSEEVLYRWYHIQIRNNNNGKLEIEKSNKIQAINNQFSKSKRKSNSKEKYSELNTFIKTNKRLPSANKQGEENLYQFFYKQRKLFNNNTINIEDEKRFIEIAKELQ</sequence>
<dbReference type="AlphaFoldDB" id="A0A434AUK4"/>